<sequence length="191" mass="21169">MPSSPKIPKEMILNAALTMLIRDGYSALNIKALAEELHCSTQPISRHFGNMEGFRKELADFALSYAFEKLTPSAPDGREAFKEMGRAYIEIAFDEPNLFKFLFMGDHSGYQMGGLEALTMDPDNRAIIDKLADNFNIDKECAGLYLQNLIVYTHGLASFIASGVLKADKKEIIDMMYNAGTAFLVQAGVKL</sequence>
<protein>
    <submittedName>
        <fullName evidence="4">TetR/AcrR family transcriptional regulator</fullName>
    </submittedName>
</protein>
<dbReference type="RefSeq" id="WP_104804931.1">
    <property type="nucleotide sequence ID" value="NZ_BAABYW010000001.1"/>
</dbReference>
<evidence type="ECO:0000259" key="3">
    <source>
        <dbReference type="PROSITE" id="PS50977"/>
    </source>
</evidence>
<dbReference type="SUPFAM" id="SSF46689">
    <property type="entry name" value="Homeodomain-like"/>
    <property type="match status" value="1"/>
</dbReference>
<feature type="DNA-binding region" description="H-T-H motif" evidence="2">
    <location>
        <begin position="29"/>
        <end position="48"/>
    </location>
</feature>
<dbReference type="SUPFAM" id="SSF48498">
    <property type="entry name" value="Tetracyclin repressor-like, C-terminal domain"/>
    <property type="match status" value="1"/>
</dbReference>
<evidence type="ECO:0000313" key="4">
    <source>
        <dbReference type="EMBL" id="GAA6407396.1"/>
    </source>
</evidence>
<reference evidence="4 5" key="1">
    <citation type="submission" date="2024-04" db="EMBL/GenBank/DDBJ databases">
        <title>Defined microbial consortia suppress multidrug-resistant proinflammatory Enterobacteriaceae via ecological control.</title>
        <authorList>
            <person name="Furuichi M."/>
            <person name="Kawaguchi T."/>
            <person name="Pust M."/>
            <person name="Yasuma K."/>
            <person name="Plichta D."/>
            <person name="Hasegawa N."/>
            <person name="Ohya T."/>
            <person name="Bhattarai S."/>
            <person name="Sasajima S."/>
            <person name="Aoto Y."/>
            <person name="Tuganbaev T."/>
            <person name="Yaginuma M."/>
            <person name="Ueda M."/>
            <person name="Okahashi N."/>
            <person name="Amafuji K."/>
            <person name="Kiridooshi Y."/>
            <person name="Sugita K."/>
            <person name="Strazar M."/>
            <person name="Skelly A."/>
            <person name="Suda W."/>
            <person name="Hattori M."/>
            <person name="Nakamoto N."/>
            <person name="Caballero S."/>
            <person name="Norman J."/>
            <person name="Olle B."/>
            <person name="Tanoue T."/>
            <person name="Arita M."/>
            <person name="Bucci V."/>
            <person name="Atarashi K."/>
            <person name="Xavier R."/>
            <person name="Honda K."/>
        </authorList>
    </citation>
    <scope>NUCLEOTIDE SEQUENCE [LARGE SCALE GENOMIC DNA]</scope>
    <source>
        <strain evidence="5">k04-0078-D8-1</strain>
    </source>
</reference>
<gene>
    <name evidence="4" type="ORF">K040078D81_15130</name>
</gene>
<evidence type="ECO:0000256" key="1">
    <source>
        <dbReference type="ARBA" id="ARBA00023125"/>
    </source>
</evidence>
<dbReference type="Proteomes" id="UP001600943">
    <property type="component" value="Unassembled WGS sequence"/>
</dbReference>
<dbReference type="Pfam" id="PF00440">
    <property type="entry name" value="TetR_N"/>
    <property type="match status" value="1"/>
</dbReference>
<dbReference type="PROSITE" id="PS50977">
    <property type="entry name" value="HTH_TETR_2"/>
    <property type="match status" value="1"/>
</dbReference>
<name>A0ABQ0B7G9_9FIRM</name>
<dbReference type="InterPro" id="IPR036271">
    <property type="entry name" value="Tet_transcr_reg_TetR-rel_C_sf"/>
</dbReference>
<proteinExistence type="predicted"/>
<dbReference type="EMBL" id="BAABYW010000001">
    <property type="protein sequence ID" value="GAA6407396.1"/>
    <property type="molecule type" value="Genomic_DNA"/>
</dbReference>
<dbReference type="Gene3D" id="1.10.357.10">
    <property type="entry name" value="Tetracycline Repressor, domain 2"/>
    <property type="match status" value="1"/>
</dbReference>
<evidence type="ECO:0000256" key="2">
    <source>
        <dbReference type="PROSITE-ProRule" id="PRU00335"/>
    </source>
</evidence>
<dbReference type="InterPro" id="IPR001647">
    <property type="entry name" value="HTH_TetR"/>
</dbReference>
<dbReference type="InterPro" id="IPR009057">
    <property type="entry name" value="Homeodomain-like_sf"/>
</dbReference>
<comment type="caution">
    <text evidence="4">The sequence shown here is derived from an EMBL/GenBank/DDBJ whole genome shotgun (WGS) entry which is preliminary data.</text>
</comment>
<evidence type="ECO:0000313" key="5">
    <source>
        <dbReference type="Proteomes" id="UP001600943"/>
    </source>
</evidence>
<keyword evidence="5" id="KW-1185">Reference proteome</keyword>
<organism evidence="4 5">
    <name type="scientific">Blautia hominis</name>
    <dbReference type="NCBI Taxonomy" id="2025493"/>
    <lineage>
        <taxon>Bacteria</taxon>
        <taxon>Bacillati</taxon>
        <taxon>Bacillota</taxon>
        <taxon>Clostridia</taxon>
        <taxon>Lachnospirales</taxon>
        <taxon>Lachnospiraceae</taxon>
        <taxon>Blautia</taxon>
    </lineage>
</organism>
<accession>A0ABQ0B7G9</accession>
<feature type="domain" description="HTH tetR-type" evidence="3">
    <location>
        <begin position="6"/>
        <end position="66"/>
    </location>
</feature>
<keyword evidence="1 2" id="KW-0238">DNA-binding</keyword>